<feature type="domain" description="CRISPR associated protein Cas6 C-terminal" evidence="7">
    <location>
        <begin position="133"/>
        <end position="264"/>
    </location>
</feature>
<dbReference type="Gene3D" id="3.30.70.1890">
    <property type="match status" value="1"/>
</dbReference>
<dbReference type="GO" id="GO:0016788">
    <property type="term" value="F:hydrolase activity, acting on ester bonds"/>
    <property type="evidence" value="ECO:0007669"/>
    <property type="project" value="InterPro"/>
</dbReference>
<dbReference type="PANTHER" id="PTHR36984">
    <property type="entry name" value="CRISPR-ASSOCIATED ENDORIBONUCLEASE CAS6 1"/>
    <property type="match status" value="1"/>
</dbReference>
<comment type="similarity">
    <text evidence="1 4">Belongs to the CRISPR-associated protein Cas6/Cse3/CasE family.</text>
</comment>
<evidence type="ECO:0000256" key="4">
    <source>
        <dbReference type="PIRNR" id="PIRNR005054"/>
    </source>
</evidence>
<dbReference type="GO" id="GO:0051607">
    <property type="term" value="P:defense response to virus"/>
    <property type="evidence" value="ECO:0007669"/>
    <property type="project" value="UniProtKB-KW"/>
</dbReference>
<protein>
    <recommendedName>
        <fullName evidence="4">CRISPR-associated endoribonuclease</fullName>
    </recommendedName>
</protein>
<dbReference type="NCBIfam" id="TIGR01877">
    <property type="entry name" value="cas_cas6"/>
    <property type="match status" value="1"/>
</dbReference>
<keyword evidence="2" id="KW-0694">RNA-binding</keyword>
<evidence type="ECO:0000313" key="9">
    <source>
        <dbReference type="Proteomes" id="UP000614216"/>
    </source>
</evidence>
<dbReference type="Proteomes" id="UP000614216">
    <property type="component" value="Unassembled WGS sequence"/>
</dbReference>
<feature type="site" description="Transition state stabilizer" evidence="5">
    <location>
        <position position="56"/>
    </location>
</feature>
<evidence type="ECO:0000256" key="6">
    <source>
        <dbReference type="PIRSR" id="PIRSR005054-50"/>
    </source>
</evidence>
<comment type="function">
    <text evidence="4">CRISPR (clustered regularly interspaced short palindromic repeat), is an adaptive immune system that provides protection against mobile genetic elements (viruses, transposable elements and conjugative plasmids). CRISPR clusters contain sequences complementary to antecedent mobile elements and target invading nucleic acids. CRISPR clusters are transcribed and processed into CRISPR RNA (crRNA).</text>
</comment>
<dbReference type="EMBL" id="JAEUGD010000042">
    <property type="protein sequence ID" value="MBL6447072.1"/>
    <property type="molecule type" value="Genomic_DNA"/>
</dbReference>
<dbReference type="Gene3D" id="3.30.70.1900">
    <property type="match status" value="1"/>
</dbReference>
<evidence type="ECO:0000259" key="7">
    <source>
        <dbReference type="Pfam" id="PF01881"/>
    </source>
</evidence>
<dbReference type="Pfam" id="PF01881">
    <property type="entry name" value="Cas_Cas6_C"/>
    <property type="match status" value="1"/>
</dbReference>
<dbReference type="InterPro" id="IPR010156">
    <property type="entry name" value="CRISPR-assoc_prot_Cas6"/>
</dbReference>
<feature type="active site" description="Proton acceptor" evidence="6">
    <location>
        <position position="29"/>
    </location>
</feature>
<dbReference type="CDD" id="cd21140">
    <property type="entry name" value="Cas6_I-like"/>
    <property type="match status" value="1"/>
</dbReference>
<gene>
    <name evidence="8" type="primary">cas6</name>
    <name evidence="8" type="ORF">JMN32_12185</name>
</gene>
<reference evidence="8" key="1">
    <citation type="submission" date="2021-01" db="EMBL/GenBank/DDBJ databases">
        <title>Fulvivirga kasyanovii gen. nov., sp nov., a novel member of the phylum Bacteroidetes isolated from seawater in a mussel farm.</title>
        <authorList>
            <person name="Zhao L.-H."/>
            <person name="Wang Z.-J."/>
        </authorList>
    </citation>
    <scope>NUCLEOTIDE SEQUENCE</scope>
    <source>
        <strain evidence="8">29W222</strain>
    </source>
</reference>
<keyword evidence="3" id="KW-0051">Antiviral defense</keyword>
<organism evidence="8 9">
    <name type="scientific">Fulvivirga marina</name>
    <dbReference type="NCBI Taxonomy" id="2494733"/>
    <lineage>
        <taxon>Bacteria</taxon>
        <taxon>Pseudomonadati</taxon>
        <taxon>Bacteroidota</taxon>
        <taxon>Cytophagia</taxon>
        <taxon>Cytophagales</taxon>
        <taxon>Fulvivirgaceae</taxon>
        <taxon>Fulvivirga</taxon>
    </lineage>
</organism>
<evidence type="ECO:0000256" key="2">
    <source>
        <dbReference type="ARBA" id="ARBA00022884"/>
    </source>
</evidence>
<proteinExistence type="inferred from homology"/>
<dbReference type="Pfam" id="PF21350">
    <property type="entry name" value="Cas6_I-A"/>
    <property type="match status" value="1"/>
</dbReference>
<dbReference type="InterPro" id="IPR049435">
    <property type="entry name" value="Cas_Cas6_C"/>
</dbReference>
<dbReference type="InterPro" id="IPR045747">
    <property type="entry name" value="CRISPR-assoc_prot_Cas6_N_sf"/>
</dbReference>
<keyword evidence="9" id="KW-1185">Reference proteome</keyword>
<evidence type="ECO:0000256" key="3">
    <source>
        <dbReference type="ARBA" id="ARBA00023118"/>
    </source>
</evidence>
<sequence length="265" mass="30225">MRLNITFSCRRGNNFLPVNYQYAISSWIYKRIAEANQKLATSLHLQGYGEGNRKFKLFNFGPLDLRPYHFHRDRGVFELLGDQAKLSIGFYLPDMAEPFIKGVFLNNEVYIGDRINGVSLKVDQVEVADRPGFSETMTYRLLSPCCVTRPPGEEEAYAKYLWPDHAEFVPRLIRNLESRYEVASNIFSMAGVDDFDQEGGNIDFKVLGSKFKSKLIKIKALTRSETKVRGWLFDCELTAPVEVQEFVWDVGLGEKGSMGFGMVEA</sequence>
<evidence type="ECO:0000313" key="8">
    <source>
        <dbReference type="EMBL" id="MBL6447072.1"/>
    </source>
</evidence>
<dbReference type="PANTHER" id="PTHR36984:SF1">
    <property type="entry name" value="CRISPR-ASSOCIATED ENDORIBONUCLEASE CAS6 1"/>
    <property type="match status" value="1"/>
</dbReference>
<dbReference type="GO" id="GO:0003723">
    <property type="term" value="F:RNA binding"/>
    <property type="evidence" value="ECO:0007669"/>
    <property type="project" value="UniProtKB-KW"/>
</dbReference>
<name>A0A937FYD8_9BACT</name>
<evidence type="ECO:0000256" key="1">
    <source>
        <dbReference type="ARBA" id="ARBA00005937"/>
    </source>
</evidence>
<dbReference type="AlphaFoldDB" id="A0A937FYD8"/>
<comment type="caution">
    <text evidence="8">The sequence shown here is derived from an EMBL/GenBank/DDBJ whole genome shotgun (WGS) entry which is preliminary data.</text>
</comment>
<evidence type="ECO:0000256" key="5">
    <source>
        <dbReference type="PIRSR" id="PIRSR005054-1"/>
    </source>
</evidence>
<feature type="active site" description="Proton donor" evidence="6">
    <location>
        <position position="44"/>
    </location>
</feature>
<accession>A0A937FYD8</accession>
<dbReference type="RefSeq" id="WP_202856600.1">
    <property type="nucleotide sequence ID" value="NZ_JAEUGD010000042.1"/>
</dbReference>
<dbReference type="PIRSF" id="PIRSF005054">
    <property type="entry name" value="PF1131"/>
    <property type="match status" value="1"/>
</dbReference>